<dbReference type="RefSeq" id="XP_018265558.1">
    <property type="nucleotide sequence ID" value="XM_018405277.1"/>
</dbReference>
<reference evidence="2" key="1">
    <citation type="submission" date="2013-07" db="EMBL/GenBank/DDBJ databases">
        <title>The Genome Sequence of Cryptococcus dejecticola CBS10117.</title>
        <authorList>
            <consortium name="The Broad Institute Genome Sequencing Platform"/>
            <person name="Cuomo C."/>
            <person name="Litvintseva A."/>
            <person name="Chen Y."/>
            <person name="Heitman J."/>
            <person name="Sun S."/>
            <person name="Springer D."/>
            <person name="Dromer F."/>
            <person name="Young S.K."/>
            <person name="Zeng Q."/>
            <person name="Gargeya S."/>
            <person name="Fitzgerald M."/>
            <person name="Abouelleil A."/>
            <person name="Alvarado L."/>
            <person name="Berlin A.M."/>
            <person name="Chapman S.B."/>
            <person name="Dewar J."/>
            <person name="Goldberg J."/>
            <person name="Griggs A."/>
            <person name="Gujja S."/>
            <person name="Hansen M."/>
            <person name="Howarth C."/>
            <person name="Imamovic A."/>
            <person name="Larimer J."/>
            <person name="McCowan C."/>
            <person name="Murphy C."/>
            <person name="Pearson M."/>
            <person name="Priest M."/>
            <person name="Roberts A."/>
            <person name="Saif S."/>
            <person name="Shea T."/>
            <person name="Sykes S."/>
            <person name="Wortman J."/>
            <person name="Nusbaum C."/>
            <person name="Birren B."/>
        </authorList>
    </citation>
    <scope>NUCLEOTIDE SEQUENCE [LARGE SCALE GENOMIC DNA]</scope>
    <source>
        <strain evidence="2">CBS 10117</strain>
    </source>
</reference>
<feature type="compositionally biased region" description="Polar residues" evidence="1">
    <location>
        <begin position="97"/>
        <end position="113"/>
    </location>
</feature>
<dbReference type="EMBL" id="KI894028">
    <property type="protein sequence ID" value="OBR87716.1"/>
    <property type="molecule type" value="Genomic_DNA"/>
</dbReference>
<reference evidence="3" key="2">
    <citation type="submission" date="2013-07" db="EMBL/GenBank/DDBJ databases">
        <authorList>
            <consortium name="The Broad Institute Genome Sequencing Platform"/>
            <person name="Cuomo C."/>
            <person name="Litvintseva A."/>
            <person name="Chen Y."/>
            <person name="Heitman J."/>
            <person name="Sun S."/>
            <person name="Springer D."/>
            <person name="Dromer F."/>
            <person name="Young S.K."/>
            <person name="Zeng Q."/>
            <person name="Gargeya S."/>
            <person name="Fitzgerald M."/>
            <person name="Abouelleil A."/>
            <person name="Alvarado L."/>
            <person name="Berlin A.M."/>
            <person name="Chapman S.B."/>
            <person name="Dewar J."/>
            <person name="Goldberg J."/>
            <person name="Griggs A."/>
            <person name="Gujja S."/>
            <person name="Hansen M."/>
            <person name="Howarth C."/>
            <person name="Imamovic A."/>
            <person name="Larimer J."/>
            <person name="McCowan C."/>
            <person name="Murphy C."/>
            <person name="Pearson M."/>
            <person name="Priest M."/>
            <person name="Roberts A."/>
            <person name="Saif S."/>
            <person name="Shea T."/>
            <person name="Sykes S."/>
            <person name="Wortman J."/>
            <person name="Nusbaum C."/>
            <person name="Birren B."/>
        </authorList>
    </citation>
    <scope>NUCLEOTIDE SEQUENCE</scope>
    <source>
        <strain evidence="3">CBS 10117</strain>
    </source>
</reference>
<feature type="compositionally biased region" description="Basic and acidic residues" evidence="1">
    <location>
        <begin position="706"/>
        <end position="717"/>
    </location>
</feature>
<feature type="compositionally biased region" description="Polar residues" evidence="1">
    <location>
        <begin position="26"/>
        <end position="35"/>
    </location>
</feature>
<evidence type="ECO:0000256" key="1">
    <source>
        <dbReference type="SAM" id="MobiDB-lite"/>
    </source>
</evidence>
<feature type="compositionally biased region" description="Polar residues" evidence="1">
    <location>
        <begin position="444"/>
        <end position="472"/>
    </location>
</feature>
<feature type="region of interest" description="Disordered" evidence="1">
    <location>
        <begin position="1"/>
        <end position="162"/>
    </location>
</feature>
<sequence>MVTAKQRRKRGGKAPWARRSKHVVTLISSAGTTHANDAVPTGDFMSDRQSPASSSSSSSSSLSNKPYSLDRDSGSSRVSPSARLLVDPARPPDTFPSDLQTPDHSVAIATSESSADDESQVSEELGYINGSRPSPAETESESESSDTPSRSLESDQSSSEYDCSSDYLSSLICMKRSGVELRTGMQHIVESGTRLDVLESDLMSDWRGPLKVMGQNGKTARSAGINKSILDFIPEGRLQVVEFDPGNDRHIREGLRTQKINLGGAYDYLPKATSEETMSYAQMAKMGGRLLYDLAYLIEGKDHLEILIDLRVSQSYPYSDTTSLCIMDQSAPPPYDGQLHRRRSAPGRIPTPDGALLTHKPLRPPSPGTPLPKARREWVMPSRRPKTYSCWRRPQEEEEDYDPHGDDNEHIQHIVSCPPTRHHSVIKPKPQTTTTIPAPAPASMQVQTSPTVGLDQIQPSPTTSQHQGQRQIPRQGHHQSHTRTAMSLQAPIPSGQDHQTSIHTSQFNTRPEIVSSGHQTVPEHVSPLGLNPFRSHQDLEAARTLLNFQGDGTSSHQPIDLTFSPRPRPLPQPELVERTELNQNHNGIVLSEIDFKLLESTASKHQKTPSNGKSNDGQQRPEADGVEVGAEARRLGEDQRVETRWWQVRIPPENDNGDTDQEGLSSPGYSSSSIASLASIGPTPELRAVGLDEADDDDDDVGELSLDEKLTVDRGKK</sequence>
<evidence type="ECO:0000313" key="4">
    <source>
        <dbReference type="Proteomes" id="UP000078595"/>
    </source>
</evidence>
<evidence type="ECO:0000313" key="3">
    <source>
        <dbReference type="EMBL" id="WWC59384.1"/>
    </source>
</evidence>
<protein>
    <submittedName>
        <fullName evidence="2">Uncharacterized protein</fullName>
    </submittedName>
</protein>
<keyword evidence="4" id="KW-1185">Reference proteome</keyword>
<gene>
    <name evidence="2" type="ORF">I303_01927</name>
    <name evidence="3" type="ORF">I303_101937</name>
</gene>
<feature type="region of interest" description="Disordered" evidence="1">
    <location>
        <begin position="337"/>
        <end position="484"/>
    </location>
</feature>
<feature type="compositionally biased region" description="Basic and acidic residues" evidence="1">
    <location>
        <begin position="402"/>
        <end position="412"/>
    </location>
</feature>
<feature type="compositionally biased region" description="Basic residues" evidence="1">
    <location>
        <begin position="1"/>
        <end position="22"/>
    </location>
</feature>
<feature type="compositionally biased region" description="Low complexity" evidence="1">
    <location>
        <begin position="427"/>
        <end position="437"/>
    </location>
</feature>
<dbReference type="AlphaFoldDB" id="A0A1A6ACB7"/>
<name>A0A1A6ACB7_9TREE</name>
<dbReference type="VEuPathDB" id="FungiDB:I303_01927"/>
<feature type="compositionally biased region" description="Low complexity" evidence="1">
    <location>
        <begin position="53"/>
        <end position="63"/>
    </location>
</feature>
<reference evidence="3" key="3">
    <citation type="submission" date="2024-02" db="EMBL/GenBank/DDBJ databases">
        <title>Comparative genomics of Cryptococcus and Kwoniella reveals pathogenesis evolution and contrasting modes of karyotype evolution via chromosome fusion or intercentromeric recombination.</title>
        <authorList>
            <person name="Coelho M.A."/>
            <person name="David-Palma M."/>
            <person name="Shea T."/>
            <person name="Bowers K."/>
            <person name="McGinley-Smith S."/>
            <person name="Mohammad A.W."/>
            <person name="Gnirke A."/>
            <person name="Yurkov A.M."/>
            <person name="Nowrousian M."/>
            <person name="Sun S."/>
            <person name="Cuomo C.A."/>
            <person name="Heitman J."/>
        </authorList>
    </citation>
    <scope>NUCLEOTIDE SEQUENCE</scope>
    <source>
        <strain evidence="3">CBS 10117</strain>
    </source>
</reference>
<accession>A0A1A6ACB7</accession>
<feature type="compositionally biased region" description="Basic and acidic residues" evidence="1">
    <location>
        <begin position="630"/>
        <end position="643"/>
    </location>
</feature>
<evidence type="ECO:0000313" key="2">
    <source>
        <dbReference type="EMBL" id="OBR87716.1"/>
    </source>
</evidence>
<feature type="region of interest" description="Disordered" evidence="1">
    <location>
        <begin position="549"/>
        <end position="572"/>
    </location>
</feature>
<dbReference type="Proteomes" id="UP000078595">
    <property type="component" value="Chromosome 2"/>
</dbReference>
<feature type="compositionally biased region" description="Polar residues" evidence="1">
    <location>
        <begin position="602"/>
        <end position="618"/>
    </location>
</feature>
<feature type="compositionally biased region" description="Acidic residues" evidence="1">
    <location>
        <begin position="692"/>
        <end position="702"/>
    </location>
</feature>
<dbReference type="EMBL" id="CP144531">
    <property type="protein sequence ID" value="WWC59384.1"/>
    <property type="molecule type" value="Genomic_DNA"/>
</dbReference>
<proteinExistence type="predicted"/>
<organism evidence="2">
    <name type="scientific">Kwoniella dejecticola CBS 10117</name>
    <dbReference type="NCBI Taxonomy" id="1296121"/>
    <lineage>
        <taxon>Eukaryota</taxon>
        <taxon>Fungi</taxon>
        <taxon>Dikarya</taxon>
        <taxon>Basidiomycota</taxon>
        <taxon>Agaricomycotina</taxon>
        <taxon>Tremellomycetes</taxon>
        <taxon>Tremellales</taxon>
        <taxon>Cryptococcaceae</taxon>
        <taxon>Kwoniella</taxon>
    </lineage>
</organism>
<feature type="compositionally biased region" description="Low complexity" evidence="1">
    <location>
        <begin position="664"/>
        <end position="682"/>
    </location>
</feature>
<dbReference type="KEGG" id="kdj:28965626"/>
<dbReference type="GeneID" id="28965626"/>
<feature type="region of interest" description="Disordered" evidence="1">
    <location>
        <begin position="602"/>
        <end position="717"/>
    </location>
</feature>
<feature type="compositionally biased region" description="Low complexity" evidence="1">
    <location>
        <begin position="145"/>
        <end position="162"/>
    </location>
</feature>